<dbReference type="STRING" id="1365484.W6Q6N4"/>
<name>W6Q6N4_PENRF</name>
<reference evidence="2" key="1">
    <citation type="journal article" date="2014" name="Nat. Commun.">
        <title>Multiple recent horizontal transfers of a large genomic region in cheese making fungi.</title>
        <authorList>
            <person name="Cheeseman K."/>
            <person name="Ropars J."/>
            <person name="Renault P."/>
            <person name="Dupont J."/>
            <person name="Gouzy J."/>
            <person name="Branca A."/>
            <person name="Abraham A.L."/>
            <person name="Ceppi M."/>
            <person name="Conseiller E."/>
            <person name="Debuchy R."/>
            <person name="Malagnac F."/>
            <person name="Goarin A."/>
            <person name="Silar P."/>
            <person name="Lacoste S."/>
            <person name="Sallet E."/>
            <person name="Bensimon A."/>
            <person name="Giraud T."/>
            <person name="Brygoo Y."/>
        </authorList>
    </citation>
    <scope>NUCLEOTIDE SEQUENCE [LARGE SCALE GENOMIC DNA]</scope>
    <source>
        <strain evidence="2">FM164</strain>
    </source>
</reference>
<dbReference type="Proteomes" id="UP000030686">
    <property type="component" value="Unassembled WGS sequence"/>
</dbReference>
<dbReference type="OMA" id="VNMIFSD"/>
<organism evidence="2 3">
    <name type="scientific">Penicillium roqueforti (strain FM164)</name>
    <dbReference type="NCBI Taxonomy" id="1365484"/>
    <lineage>
        <taxon>Eukaryota</taxon>
        <taxon>Fungi</taxon>
        <taxon>Dikarya</taxon>
        <taxon>Ascomycota</taxon>
        <taxon>Pezizomycotina</taxon>
        <taxon>Eurotiomycetes</taxon>
        <taxon>Eurotiomycetidae</taxon>
        <taxon>Eurotiales</taxon>
        <taxon>Aspergillaceae</taxon>
        <taxon>Penicillium</taxon>
    </lineage>
</organism>
<dbReference type="EMBL" id="HG792016">
    <property type="protein sequence ID" value="CDM31666.1"/>
    <property type="molecule type" value="Genomic_DNA"/>
</dbReference>
<sequence>MDSIEFSNRSAYATELGIEFLGPNEFDRWPETHRRLFEDVQKLGNQKYNSFVVRITRESIQKPWMRATKARAERLSMLAERSYREHKNESGWRYAVENEIMYRFTVEVSCPTCRNRLWQSEIPAATGSIEQQARSLEDRRRKRKPCQCSSARGDNRYDGGVNMLFSDRAEAMIKHNPPIVISTHPRKLKNSEFPDRIFGLRQTDNLRCLLDSLDKRHMESSNITLRNSIELSPFGAEPEPLLFPFFMIEAKSSQGADRAKNLMQSAFCLRRLLKIQHDLVIATDEETQWATGPLIWFLTTRGEQWDVYAGFVEEDDSEVVKYRQPFVHLWNGDIRWRDGALQLLLVIDYIFDWARDVYRDAIIKELSTIATGEVNDRDPDIFSTISRQMSQITSWMDPDEAQTELSFISESNDPGFLNISLPEGVIRDASIFESRFLLLQITEDDVDNFLLSFSSEEDAKLWLQSVLNHLANAWKVSSNTICAMESIWTGGLRLTRGNHQRHELFYISITILMFITNNWEPTRQLTCLAISEGALNTLLEKFACERTSSFDRCPEVGESSMQTFLERILKQSIMDNLTAAISMLCLSSFSSEHEQTIPYYFQVKRSREVTAGLRVDKSPHLTQMVQSVYLNHKIGQRQPMDTYVSFSRHQSKQNIEYRGDTIEMWPHLPRLVKSGNDGVLVDGMFHSGDFPRRGLFVFRDLDNYESLSSLLTRVSRDGIYFKTFQFCPDQPFVDGFRHLNSPVRFTQDWLKRSKSKSILCWMEKLEALDRLRGCPLGGRPSSPMIISSDEE</sequence>
<accession>W6Q6N4</accession>
<dbReference type="AlphaFoldDB" id="W6Q6N4"/>
<keyword evidence="3" id="KW-1185">Reference proteome</keyword>
<proteinExistence type="predicted"/>
<gene>
    <name evidence="2" type="ORF">PROQFM164_S02g001817</name>
</gene>
<evidence type="ECO:0000313" key="2">
    <source>
        <dbReference type="EMBL" id="CDM31666.1"/>
    </source>
</evidence>
<dbReference type="OrthoDB" id="3538597at2759"/>
<evidence type="ECO:0000256" key="1">
    <source>
        <dbReference type="SAM" id="MobiDB-lite"/>
    </source>
</evidence>
<protein>
    <submittedName>
        <fullName evidence="2">Genomic scaffold, ProqFM164S02</fullName>
    </submittedName>
</protein>
<evidence type="ECO:0000313" key="3">
    <source>
        <dbReference type="Proteomes" id="UP000030686"/>
    </source>
</evidence>
<feature type="region of interest" description="Disordered" evidence="1">
    <location>
        <begin position="128"/>
        <end position="152"/>
    </location>
</feature>